<name>A0A0A9DFC6_ARUDO</name>
<reference evidence="1" key="2">
    <citation type="journal article" date="2015" name="Data Brief">
        <title>Shoot transcriptome of the giant reed, Arundo donax.</title>
        <authorList>
            <person name="Barrero R.A."/>
            <person name="Guerrero F.D."/>
            <person name="Moolhuijzen P."/>
            <person name="Goolsby J.A."/>
            <person name="Tidwell J."/>
            <person name="Bellgard S.E."/>
            <person name="Bellgard M.I."/>
        </authorList>
    </citation>
    <scope>NUCLEOTIDE SEQUENCE</scope>
    <source>
        <tissue evidence="1">Shoot tissue taken approximately 20 cm above the soil surface</tissue>
    </source>
</reference>
<evidence type="ECO:0000313" key="1">
    <source>
        <dbReference type="EMBL" id="JAD85383.1"/>
    </source>
</evidence>
<dbReference type="EMBL" id="GBRH01212512">
    <property type="protein sequence ID" value="JAD85383.1"/>
    <property type="molecule type" value="Transcribed_RNA"/>
</dbReference>
<sequence>MQIIFFAFEIGTLHCKITLVNKHDITFNIEHLQDHMATGRYKINITTDLSNQKRTICSRKLNTGMQTYFHGNGGQ</sequence>
<reference evidence="1" key="1">
    <citation type="submission" date="2014-09" db="EMBL/GenBank/DDBJ databases">
        <authorList>
            <person name="Magalhaes I.L.F."/>
            <person name="Oliveira U."/>
            <person name="Santos F.R."/>
            <person name="Vidigal T.H.D.A."/>
            <person name="Brescovit A.D."/>
            <person name="Santos A.J."/>
        </authorList>
    </citation>
    <scope>NUCLEOTIDE SEQUENCE</scope>
    <source>
        <tissue evidence="1">Shoot tissue taken approximately 20 cm above the soil surface</tissue>
    </source>
</reference>
<proteinExistence type="predicted"/>
<dbReference type="AlphaFoldDB" id="A0A0A9DFC6"/>
<organism evidence="1">
    <name type="scientific">Arundo donax</name>
    <name type="common">Giant reed</name>
    <name type="synonym">Donax arundinaceus</name>
    <dbReference type="NCBI Taxonomy" id="35708"/>
    <lineage>
        <taxon>Eukaryota</taxon>
        <taxon>Viridiplantae</taxon>
        <taxon>Streptophyta</taxon>
        <taxon>Embryophyta</taxon>
        <taxon>Tracheophyta</taxon>
        <taxon>Spermatophyta</taxon>
        <taxon>Magnoliopsida</taxon>
        <taxon>Liliopsida</taxon>
        <taxon>Poales</taxon>
        <taxon>Poaceae</taxon>
        <taxon>PACMAD clade</taxon>
        <taxon>Arundinoideae</taxon>
        <taxon>Arundineae</taxon>
        <taxon>Arundo</taxon>
    </lineage>
</organism>
<protein>
    <submittedName>
        <fullName evidence="1">Rpl30</fullName>
    </submittedName>
</protein>
<accession>A0A0A9DFC6</accession>